<evidence type="ECO:0000256" key="1">
    <source>
        <dbReference type="SAM" id="MobiDB-lite"/>
    </source>
</evidence>
<proteinExistence type="predicted"/>
<feature type="region of interest" description="Disordered" evidence="1">
    <location>
        <begin position="126"/>
        <end position="153"/>
    </location>
</feature>
<reference evidence="3" key="1">
    <citation type="submission" date="2016-10" db="EMBL/GenBank/DDBJ databases">
        <authorList>
            <person name="Varghese N."/>
            <person name="Submissions S."/>
        </authorList>
    </citation>
    <scope>NUCLEOTIDE SEQUENCE [LARGE SCALE GENOMIC DNA]</scope>
    <source>
        <strain evidence="3">DSM 44209</strain>
    </source>
</reference>
<dbReference type="RefSeq" id="WP_245743751.1">
    <property type="nucleotide sequence ID" value="NZ_FOIE01000009.1"/>
</dbReference>
<name>A0A1I0HWR6_9ACTN</name>
<accession>A0A1I0HWR6</accession>
<dbReference type="EMBL" id="FOIE01000009">
    <property type="protein sequence ID" value="SET88591.1"/>
    <property type="molecule type" value="Genomic_DNA"/>
</dbReference>
<organism evidence="2 3">
    <name type="scientific">Geodermatophilus poikilotrophus</name>
    <dbReference type="NCBI Taxonomy" id="1333667"/>
    <lineage>
        <taxon>Bacteria</taxon>
        <taxon>Bacillati</taxon>
        <taxon>Actinomycetota</taxon>
        <taxon>Actinomycetes</taxon>
        <taxon>Geodermatophilales</taxon>
        <taxon>Geodermatophilaceae</taxon>
        <taxon>Geodermatophilus</taxon>
    </lineage>
</organism>
<dbReference type="NCBIfam" id="TIGR03967">
    <property type="entry name" value="mycofact_MftB"/>
    <property type="match status" value="1"/>
</dbReference>
<gene>
    <name evidence="2" type="ORF">SAMN04488546_4089</name>
</gene>
<keyword evidence="3" id="KW-1185">Reference proteome</keyword>
<dbReference type="Proteomes" id="UP000198507">
    <property type="component" value="Unassembled WGS sequence"/>
</dbReference>
<evidence type="ECO:0000313" key="3">
    <source>
        <dbReference type="Proteomes" id="UP000198507"/>
    </source>
</evidence>
<protein>
    <submittedName>
        <fullName evidence="2">Putative mycofactocin binding protein MftB</fullName>
    </submittedName>
</protein>
<sequence>MRGVLIDAPVAAPAQPPREAGAALLAGSGAPAPAASADFDPSLPWRRARSVALRPEPFGALVYHFGNRKLSFLKSRTLVAVVETLAEHPSADATLAACGVPDAQLPAYRRALADLARSQMIERRTSLPPATRTLAAGPCSEAATADTSGELPA</sequence>
<dbReference type="InterPro" id="IPR023850">
    <property type="entry name" value="MftB"/>
</dbReference>
<evidence type="ECO:0000313" key="2">
    <source>
        <dbReference type="EMBL" id="SET88591.1"/>
    </source>
</evidence>
<dbReference type="Pfam" id="PF26520">
    <property type="entry name" value="MftB_chaperone"/>
    <property type="match status" value="1"/>
</dbReference>
<dbReference type="AlphaFoldDB" id="A0A1I0HWR6"/>